<dbReference type="InterPro" id="IPR000184">
    <property type="entry name" value="Bac_surfAg_D15"/>
</dbReference>
<dbReference type="EMBL" id="JAHMUF010000001">
    <property type="protein sequence ID" value="KAG7196138.1"/>
    <property type="molecule type" value="Genomic_DNA"/>
</dbReference>
<dbReference type="GeneID" id="66113524"/>
<dbReference type="Pfam" id="PF01103">
    <property type="entry name" value="Omp85"/>
    <property type="match status" value="1"/>
</dbReference>
<evidence type="ECO:0000259" key="3">
    <source>
        <dbReference type="Pfam" id="PF01103"/>
    </source>
</evidence>
<protein>
    <recommendedName>
        <fullName evidence="3">Bacterial surface antigen (D15) domain-containing protein</fullName>
    </recommendedName>
</protein>
<evidence type="ECO:0000313" key="4">
    <source>
        <dbReference type="EMBL" id="KAG7196138.1"/>
    </source>
</evidence>
<accession>A0A9P7VDH3</accession>
<comment type="subcellular location">
    <subcellularLocation>
        <location evidence="1">Membrane</location>
    </subcellularLocation>
</comment>
<dbReference type="OrthoDB" id="1724197at2759"/>
<dbReference type="AlphaFoldDB" id="A0A9P7VDH3"/>
<proteinExistence type="predicted"/>
<evidence type="ECO:0000256" key="2">
    <source>
        <dbReference type="ARBA" id="ARBA00023136"/>
    </source>
</evidence>
<dbReference type="Gene3D" id="2.40.160.50">
    <property type="entry name" value="membrane protein fhac: a member of the omp85/tpsb transporter family"/>
    <property type="match status" value="1"/>
</dbReference>
<feature type="domain" description="Bacterial surface antigen (D15)" evidence="3">
    <location>
        <begin position="180"/>
        <end position="462"/>
    </location>
</feature>
<keyword evidence="2" id="KW-0472">Membrane</keyword>
<sequence>MSVGSVSDIQSQLLLDEILTKSKAQPVYLNEVTVVGGDSFSNGFYKVLLAPLLSKSDYTLSQLMESIEASRTALQKTDVFQSVNAVIRSKGNAILPKVPKYGNDDPISALVIINLQPIKLNSNAGFIRFNSQDYLSLDFNYVNNNCNKNAEMVDLGVSLTPYKPNNSMVSNAKFVSHLNNPSIRLLVDSFYANQENQEWLQSSEKSWGGIIGLLYKLPNANALTGVSFSERTIHDVQDTASDVVKKAVGDYTKLSIVNQLSYANIDYINNKTKNFPANGVTLDVNKEITFNRELYSSDHNKGNFAKVSGSLNLFKSFFNNAITAHGSVSAGSIWGNGPVHVSDRFYLGGYNSFRGFAKNAVNPEGGALFYSLGTTLYTKIPQIIKGTRTANNDLRFYVSSAVANISDNWVTSSSPDVVTFGLGIAYLNPWASLDLGYYISSRLDKYSESTIGIRDGFQFSVSIGGSILQWINSS</sequence>
<dbReference type="RefSeq" id="XP_043051683.1">
    <property type="nucleotide sequence ID" value="XM_043191006.1"/>
</dbReference>
<gene>
    <name evidence="4" type="ORF">KQ657_000150</name>
</gene>
<organism evidence="4 5">
    <name type="scientific">Scheffersomyces spartinae</name>
    <dbReference type="NCBI Taxonomy" id="45513"/>
    <lineage>
        <taxon>Eukaryota</taxon>
        <taxon>Fungi</taxon>
        <taxon>Dikarya</taxon>
        <taxon>Ascomycota</taxon>
        <taxon>Saccharomycotina</taxon>
        <taxon>Pichiomycetes</taxon>
        <taxon>Debaryomycetaceae</taxon>
        <taxon>Scheffersomyces</taxon>
    </lineage>
</organism>
<reference evidence="4" key="1">
    <citation type="submission" date="2021-03" db="EMBL/GenBank/DDBJ databases">
        <authorList>
            <person name="Palmer J.M."/>
        </authorList>
    </citation>
    <scope>NUCLEOTIDE SEQUENCE</scope>
    <source>
        <strain evidence="4">ARV_011</strain>
    </source>
</reference>
<name>A0A9P7VDH3_9ASCO</name>
<evidence type="ECO:0000313" key="5">
    <source>
        <dbReference type="Proteomes" id="UP000790833"/>
    </source>
</evidence>
<evidence type="ECO:0000256" key="1">
    <source>
        <dbReference type="ARBA" id="ARBA00004370"/>
    </source>
</evidence>
<keyword evidence="5" id="KW-1185">Reference proteome</keyword>
<comment type="caution">
    <text evidence="4">The sequence shown here is derived from an EMBL/GenBank/DDBJ whole genome shotgun (WGS) entry which is preliminary data.</text>
</comment>
<dbReference type="GO" id="GO:0019867">
    <property type="term" value="C:outer membrane"/>
    <property type="evidence" value="ECO:0007669"/>
    <property type="project" value="InterPro"/>
</dbReference>
<dbReference type="Proteomes" id="UP000790833">
    <property type="component" value="Unassembled WGS sequence"/>
</dbReference>